<dbReference type="EMBL" id="CP009526">
    <property type="protein sequence ID" value="AKB50606.1"/>
    <property type="molecule type" value="Genomic_DNA"/>
</dbReference>
<protein>
    <submittedName>
        <fullName evidence="2">Outer membrane lipoprotein-sorting protein</fullName>
    </submittedName>
</protein>
<dbReference type="PANTHER" id="PTHR37507:SF2">
    <property type="entry name" value="SPORULATION PROTEIN YDCC"/>
    <property type="match status" value="1"/>
</dbReference>
<dbReference type="PANTHER" id="PTHR37507">
    <property type="entry name" value="SPORULATION PROTEIN YDCC"/>
    <property type="match status" value="1"/>
</dbReference>
<name>A0A0E3LL40_METBA</name>
<dbReference type="InterPro" id="IPR052944">
    <property type="entry name" value="Sporulation_related"/>
</dbReference>
<evidence type="ECO:0000256" key="1">
    <source>
        <dbReference type="SAM" id="Phobius"/>
    </source>
</evidence>
<evidence type="ECO:0000313" key="3">
    <source>
        <dbReference type="Proteomes" id="UP000033038"/>
    </source>
</evidence>
<dbReference type="KEGG" id="mbw:MSBRW_1353"/>
<gene>
    <name evidence="2" type="ORF">MSBRW_1353</name>
</gene>
<proteinExistence type="predicted"/>
<dbReference type="RefSeq" id="WP_011308291.1">
    <property type="nucleotide sequence ID" value="NZ_CP009526.1"/>
</dbReference>
<dbReference type="AlphaFoldDB" id="A0A0E3LL40"/>
<dbReference type="PATRIC" id="fig|1434109.4.peg.1700"/>
<feature type="transmembrane region" description="Helical" evidence="1">
    <location>
        <begin position="7"/>
        <end position="23"/>
    </location>
</feature>
<keyword evidence="2" id="KW-0449">Lipoprotein</keyword>
<accession>A0A0E3LL40</accession>
<keyword evidence="1" id="KW-0812">Transmembrane</keyword>
<dbReference type="InterPro" id="IPR029046">
    <property type="entry name" value="LolA/LolB/LppX"/>
</dbReference>
<keyword evidence="1" id="KW-1133">Transmembrane helix</keyword>
<reference evidence="2 3" key="1">
    <citation type="submission" date="2014-07" db="EMBL/GenBank/DDBJ databases">
        <title>Methanogenic archaea and the global carbon cycle.</title>
        <authorList>
            <person name="Henriksen J.R."/>
            <person name="Luke J."/>
            <person name="Reinhart S."/>
            <person name="Benedict M.N."/>
            <person name="Youngblut N.D."/>
            <person name="Metcalf M.E."/>
            <person name="Whitaker R.J."/>
            <person name="Metcalf W.W."/>
        </authorList>
    </citation>
    <scope>NUCLEOTIDE SEQUENCE [LARGE SCALE GENOMIC DNA]</scope>
    <source>
        <strain evidence="2 3">Wiesmoor</strain>
    </source>
</reference>
<evidence type="ECO:0000313" key="2">
    <source>
        <dbReference type="EMBL" id="AKB50606.1"/>
    </source>
</evidence>
<dbReference type="Proteomes" id="UP000033038">
    <property type="component" value="Chromosome"/>
</dbReference>
<organism evidence="2 3">
    <name type="scientific">Methanosarcina barkeri str. Wiesmoor</name>
    <dbReference type="NCBI Taxonomy" id="1434109"/>
    <lineage>
        <taxon>Archaea</taxon>
        <taxon>Methanobacteriati</taxon>
        <taxon>Methanobacteriota</taxon>
        <taxon>Stenosarchaea group</taxon>
        <taxon>Methanomicrobia</taxon>
        <taxon>Methanosarcinales</taxon>
        <taxon>Methanosarcinaceae</taxon>
        <taxon>Methanosarcina</taxon>
    </lineage>
</organism>
<dbReference type="GeneID" id="24822827"/>
<sequence length="222" mass="25784">MVPKKSLFLVFAIIVFAIFYYGFEERVNSESVSKNLINKQQEISDISYDEKLTMFIGNESITTESSFLIKKPNMYKRVDRVNSSTCLTIGSDGTLTWEYDPIKNKTWLMNNTSQNPLQFIPTYSEFIDPISDNCTINYKGSEYLGKVKTYKLEVISSKLSESKGWHRFLWIDPKIWMPLKIQSYNGDKLLMTLEYENYSINSGIKDTEFKFKPLEGTEVVNI</sequence>
<dbReference type="Gene3D" id="2.50.20.10">
    <property type="entry name" value="Lipoprotein localisation LolA/LolB/LppX"/>
    <property type="match status" value="1"/>
</dbReference>
<dbReference type="SUPFAM" id="SSF89392">
    <property type="entry name" value="Prokaryotic lipoproteins and lipoprotein localization factors"/>
    <property type="match status" value="1"/>
</dbReference>
<keyword evidence="1" id="KW-0472">Membrane</keyword>
<dbReference type="HOGENOM" id="CLU_040882_0_0_2"/>